<dbReference type="PANTHER" id="PTHR34388">
    <property type="entry name" value="DNA POLYMERASE III SUBUNIT DELTA"/>
    <property type="match status" value="1"/>
</dbReference>
<keyword evidence="3" id="KW-0235">DNA replication</keyword>
<dbReference type="OrthoDB" id="334815at2"/>
<sequence>METKKNGNELISLFQLFKNGGKNLPQIFTFVGEDSYEFEIAVDFYKEQLNQQGEPFEILVIVPEGGEQSKLFAELFTPDMFFPKKLIIVKHGASFFKSIIDPKATNENRDYQVGFKKNITSVSEKINLLVHYDAKDLPAGYTSLFQGNFSYYKPKVLYQSDISRALKEVLDQEHVQLEQDAWDEFVHRTPANVGAYLKGIRKLKQYLNKSKFGLEDINSILFNQNELNPSTLVDCLVQIRKAEFFKEFTKYADDNGDVLSFLTRLLYKLDEIRKFRIIRAKHNGEVPIPVMDEILKTGNFSDGRKNFMRKQLASDSKHFNEKSLNEFYELLIEMNIKYKSGLRDEEGRIYFIQKMMDAFRILHGTSSN</sequence>
<dbReference type="GO" id="GO:0003887">
    <property type="term" value="F:DNA-directed DNA polymerase activity"/>
    <property type="evidence" value="ECO:0007669"/>
    <property type="project" value="UniProtKB-KW"/>
</dbReference>
<keyword evidence="1" id="KW-0808">Transferase</keyword>
<protein>
    <submittedName>
        <fullName evidence="5">DNA polymerase III subunit delta</fullName>
    </submittedName>
</protein>
<evidence type="ECO:0000256" key="3">
    <source>
        <dbReference type="ARBA" id="ARBA00022705"/>
    </source>
</evidence>
<dbReference type="GO" id="GO:0006261">
    <property type="term" value="P:DNA-templated DNA replication"/>
    <property type="evidence" value="ECO:0007669"/>
    <property type="project" value="TreeGrafter"/>
</dbReference>
<reference evidence="5" key="1">
    <citation type="journal article" date="2019" name="PLoS Negl. Trop. Dis.">
        <title>Revisiting the worldwide diversity of Leptospira species in the environment.</title>
        <authorList>
            <person name="Vincent A.T."/>
            <person name="Schiettekatte O."/>
            <person name="Bourhy P."/>
            <person name="Veyrier F.J."/>
            <person name="Picardeau M."/>
        </authorList>
    </citation>
    <scope>NUCLEOTIDE SEQUENCE [LARGE SCALE GENOMIC DNA]</scope>
    <source>
        <strain evidence="5">201300427</strain>
    </source>
</reference>
<keyword evidence="6" id="KW-1185">Reference proteome</keyword>
<gene>
    <name evidence="5" type="ORF">EHS15_03725</name>
</gene>
<keyword evidence="4" id="KW-0239">DNA-directed DNA polymerase</keyword>
<keyword evidence="2" id="KW-0548">Nucleotidyltransferase</keyword>
<evidence type="ECO:0000313" key="5">
    <source>
        <dbReference type="EMBL" id="TGN20331.1"/>
    </source>
</evidence>
<dbReference type="AlphaFoldDB" id="A0A4R9M2W3"/>
<comment type="caution">
    <text evidence="5">The sequence shown here is derived from an EMBL/GenBank/DDBJ whole genome shotgun (WGS) entry which is preliminary data.</text>
</comment>
<evidence type="ECO:0000256" key="4">
    <source>
        <dbReference type="ARBA" id="ARBA00022932"/>
    </source>
</evidence>
<organism evidence="5 6">
    <name type="scientific">Leptospira idonii</name>
    <dbReference type="NCBI Taxonomy" id="1193500"/>
    <lineage>
        <taxon>Bacteria</taxon>
        <taxon>Pseudomonadati</taxon>
        <taxon>Spirochaetota</taxon>
        <taxon>Spirochaetia</taxon>
        <taxon>Leptospirales</taxon>
        <taxon>Leptospiraceae</taxon>
        <taxon>Leptospira</taxon>
    </lineage>
</organism>
<dbReference type="GO" id="GO:0009360">
    <property type="term" value="C:DNA polymerase III complex"/>
    <property type="evidence" value="ECO:0007669"/>
    <property type="project" value="TreeGrafter"/>
</dbReference>
<accession>A0A4R9M2W3</accession>
<dbReference type="InterPro" id="IPR005790">
    <property type="entry name" value="DNA_polIII_delta"/>
</dbReference>
<dbReference type="Proteomes" id="UP000298058">
    <property type="component" value="Unassembled WGS sequence"/>
</dbReference>
<dbReference type="PANTHER" id="PTHR34388:SF1">
    <property type="entry name" value="DNA POLYMERASE III SUBUNIT DELTA"/>
    <property type="match status" value="1"/>
</dbReference>
<evidence type="ECO:0000313" key="6">
    <source>
        <dbReference type="Proteomes" id="UP000298058"/>
    </source>
</evidence>
<dbReference type="InterPro" id="IPR027417">
    <property type="entry name" value="P-loop_NTPase"/>
</dbReference>
<dbReference type="EMBL" id="RQHW01000013">
    <property type="protein sequence ID" value="TGN20331.1"/>
    <property type="molecule type" value="Genomic_DNA"/>
</dbReference>
<evidence type="ECO:0000256" key="2">
    <source>
        <dbReference type="ARBA" id="ARBA00022695"/>
    </source>
</evidence>
<dbReference type="RefSeq" id="WP_135759196.1">
    <property type="nucleotide sequence ID" value="NZ_RQHW01000013.1"/>
</dbReference>
<evidence type="ECO:0000256" key="1">
    <source>
        <dbReference type="ARBA" id="ARBA00022679"/>
    </source>
</evidence>
<proteinExistence type="predicted"/>
<dbReference type="Gene3D" id="1.10.8.60">
    <property type="match status" value="1"/>
</dbReference>
<dbReference type="NCBIfam" id="TIGR01128">
    <property type="entry name" value="holA"/>
    <property type="match status" value="1"/>
</dbReference>
<dbReference type="SUPFAM" id="SSF52540">
    <property type="entry name" value="P-loop containing nucleoside triphosphate hydrolases"/>
    <property type="match status" value="1"/>
</dbReference>
<dbReference type="GO" id="GO:0003677">
    <property type="term" value="F:DNA binding"/>
    <property type="evidence" value="ECO:0007669"/>
    <property type="project" value="InterPro"/>
</dbReference>
<name>A0A4R9M2W3_9LEPT</name>